<name>A0A068EMN8_9CAUD</name>
<evidence type="ECO:0000313" key="2">
    <source>
        <dbReference type="EMBL" id="AID50470.1"/>
    </source>
</evidence>
<feature type="domain" description="Baseplate protein J-like barrel" evidence="1">
    <location>
        <begin position="91"/>
        <end position="170"/>
    </location>
</feature>
<dbReference type="GeneID" id="22276978"/>
<dbReference type="RefSeq" id="YP_009099079.1">
    <property type="nucleotide sequence ID" value="NC_025423.1"/>
</dbReference>
<dbReference type="Proteomes" id="UP000027382">
    <property type="component" value="Segment"/>
</dbReference>
<dbReference type="OrthoDB" id="13393at10239"/>
<keyword evidence="3" id="KW-1185">Reference proteome</keyword>
<dbReference type="KEGG" id="vg:22276978"/>
<sequence>MKIKTMKEIVSDMAGYMVTVGSKITNFNPGSIVRTLFEAVATEIEQLYFKMKKGHAEAIEGSLYTSFGFSKTPATKATGLLTLEFKAPLSLVFTISKGHTFYTVPVKGKVIYFECLEDKTVPIGQTSVDVKVQCTEAGEIGNVPPLSIRNVMSPLPMVERMYNLSPFHTGLPEETTEQRKKRFSNFIGTLQRGTVDSIKYGVSQLPDVAGVNVKEDVGLIYIYVHDAQGQLPDTLKSQVENLLPNYKCGGIKPIVSQVNMKKVDIDIKVSIENGFDKGTYALIIYNSVSTFLEKYTVGKPLLRAELVRFIMNLDYNAIMNVNLSIDKDVIAQDNELVRPGKLTINIE</sequence>
<reference evidence="2" key="1">
    <citation type="journal article" date="2014" name="Virology">
        <title>The odd one out: Bacillus ACT bacteriophage CP-51 exhibits unusual properties compared to related Spounavirinae W.Ph. and Bastille.</title>
        <authorList>
            <person name="Klumpp J."/>
            <person name="Schmuki M."/>
            <person name="Sozhamannan S."/>
            <person name="Beyer W."/>
            <person name="Fouts D.E."/>
            <person name="Bernbach V."/>
            <person name="Calendar R."/>
            <person name="Loessner M.J."/>
        </authorList>
    </citation>
    <scope>NUCLEOTIDE SEQUENCE [LARGE SCALE GENOMIC DNA]</scope>
</reference>
<protein>
    <submittedName>
        <fullName evidence="2">Putative tail protein</fullName>
    </submittedName>
</protein>
<evidence type="ECO:0000259" key="1">
    <source>
        <dbReference type="Pfam" id="PF04865"/>
    </source>
</evidence>
<proteinExistence type="predicted"/>
<dbReference type="InterPro" id="IPR006949">
    <property type="entry name" value="Barrel_Baseplate_J-like"/>
</dbReference>
<dbReference type="EMBL" id="KF554508">
    <property type="protein sequence ID" value="AID50470.1"/>
    <property type="molecule type" value="Genomic_DNA"/>
</dbReference>
<accession>A0A068EMN8</accession>
<evidence type="ECO:0000313" key="3">
    <source>
        <dbReference type="Proteomes" id="UP000027382"/>
    </source>
</evidence>
<dbReference type="Pfam" id="PF04865">
    <property type="entry name" value="Baseplate_J"/>
    <property type="match status" value="1"/>
</dbReference>
<organism evidence="2 3">
    <name type="scientific">Bacillus phage CP-51</name>
    <dbReference type="NCBI Taxonomy" id="1391188"/>
    <lineage>
        <taxon>Viruses</taxon>
        <taxon>Duplodnaviria</taxon>
        <taxon>Heunggongvirae</taxon>
        <taxon>Uroviricota</taxon>
        <taxon>Caudoviricetes</taxon>
        <taxon>Herelleviridae</taxon>
        <taxon>Spounavirinae</taxon>
        <taxon>Siminovitchvirus</taxon>
        <taxon>Siminovitchvirus CP51</taxon>
    </lineage>
</organism>